<dbReference type="eggNOG" id="COG2442">
    <property type="taxonomic scope" value="Bacteria"/>
</dbReference>
<evidence type="ECO:0000313" key="3">
    <source>
        <dbReference type="Proteomes" id="UP000094893"/>
    </source>
</evidence>
<dbReference type="InterPro" id="IPR002636">
    <property type="entry name" value="DUF29"/>
</dbReference>
<dbReference type="RefSeq" id="WP_024894795.1">
    <property type="nucleotide sequence ID" value="NZ_LWRY01000145.1"/>
</dbReference>
<evidence type="ECO:0000313" key="4">
    <source>
        <dbReference type="Proteomes" id="UP000095008"/>
    </source>
</evidence>
<dbReference type="PANTHER" id="PTHR34235">
    <property type="entry name" value="SLR1203 PROTEIN-RELATED"/>
    <property type="match status" value="1"/>
</dbReference>
<proteinExistence type="predicted"/>
<accession>A0A1C2JJW1</accession>
<evidence type="ECO:0000313" key="2">
    <source>
        <dbReference type="EMBL" id="OCX73924.1"/>
    </source>
</evidence>
<dbReference type="Proteomes" id="UP000095008">
    <property type="component" value="Unassembled WGS sequence"/>
</dbReference>
<reference evidence="1 3" key="1">
    <citation type="journal article" date="2016" name="Int. J. Mol. Sci.">
        <title>Comparative genomics of the extreme acidophile Acidithiobacillus thiooxidans reveals intraspecific divergence and niche adaptation.</title>
        <authorList>
            <person name="Zhang X."/>
            <person name="Feng X."/>
            <person name="Tao J."/>
            <person name="Ma L."/>
            <person name="Xiao Y."/>
            <person name="Liang Y."/>
            <person name="Liu X."/>
            <person name="Yin H."/>
        </authorList>
    </citation>
    <scope>NUCLEOTIDE SEQUENCE [LARGE SCALE GENOMIC DNA]</scope>
    <source>
        <strain evidence="2 3">A02</strain>
        <strain evidence="1">DXS-W</strain>
    </source>
</reference>
<name>A0A1C2JJW1_ACITH</name>
<evidence type="ECO:0000313" key="1">
    <source>
        <dbReference type="EMBL" id="OCX71108.1"/>
    </source>
</evidence>
<dbReference type="OrthoDB" id="5766125at2"/>
<gene>
    <name evidence="1" type="ORF">A6M23_12500</name>
    <name evidence="2" type="ORF">A6P07_07035</name>
</gene>
<dbReference type="Proteomes" id="UP000094893">
    <property type="component" value="Unassembled WGS sequence"/>
</dbReference>
<organism evidence="1 4">
    <name type="scientific">Acidithiobacillus thiooxidans</name>
    <name type="common">Thiobacillus thiooxidans</name>
    <dbReference type="NCBI Taxonomy" id="930"/>
    <lineage>
        <taxon>Bacteria</taxon>
        <taxon>Pseudomonadati</taxon>
        <taxon>Pseudomonadota</taxon>
        <taxon>Acidithiobacillia</taxon>
        <taxon>Acidithiobacillales</taxon>
        <taxon>Acidithiobacillaceae</taxon>
        <taxon>Acidithiobacillus</taxon>
    </lineage>
</organism>
<comment type="caution">
    <text evidence="1">The sequence shown here is derived from an EMBL/GenBank/DDBJ whole genome shotgun (WGS) entry which is preliminary data.</text>
</comment>
<keyword evidence="4" id="KW-1185">Reference proteome</keyword>
<dbReference type="Gene3D" id="1.20.1220.20">
    <property type="entry name" value="Uncharcterised protein PF01724"/>
    <property type="match status" value="1"/>
</dbReference>
<dbReference type="Pfam" id="PF01724">
    <property type="entry name" value="DUF29"/>
    <property type="match status" value="1"/>
</dbReference>
<dbReference type="STRING" id="930.GCA_002079865_03538"/>
<dbReference type="EMBL" id="LWRY01000145">
    <property type="protein sequence ID" value="OCX71108.1"/>
    <property type="molecule type" value="Genomic_DNA"/>
</dbReference>
<dbReference type="AlphaFoldDB" id="A0A1C2JJW1"/>
<sequence>MATARQLDQSTTSLYEQDFFIQGQRRELVRLIKQSPSLKAFIPEVLNELWQDAREDAEIETGMPIQTFPKSCSWDTDEQILNKTWWPE</sequence>
<dbReference type="EMBL" id="LWSA01000089">
    <property type="protein sequence ID" value="OCX73924.1"/>
    <property type="molecule type" value="Genomic_DNA"/>
</dbReference>
<protein>
    <submittedName>
        <fullName evidence="1">Uncharacterized protein</fullName>
    </submittedName>
</protein>